<dbReference type="EMBL" id="JH717852">
    <property type="protein sequence ID" value="EWY79937.1"/>
    <property type="molecule type" value="Genomic_DNA"/>
</dbReference>
<organism evidence="1 2">
    <name type="scientific">Fusarium oxysporum NRRL 32931</name>
    <dbReference type="NCBI Taxonomy" id="660029"/>
    <lineage>
        <taxon>Eukaryota</taxon>
        <taxon>Fungi</taxon>
        <taxon>Dikarya</taxon>
        <taxon>Ascomycota</taxon>
        <taxon>Pezizomycotina</taxon>
        <taxon>Sordariomycetes</taxon>
        <taxon>Hypocreomycetidae</taxon>
        <taxon>Hypocreales</taxon>
        <taxon>Nectriaceae</taxon>
        <taxon>Fusarium</taxon>
        <taxon>Fusarium oxysporum species complex</taxon>
    </lineage>
</organism>
<name>W9HCK2_FUSOX</name>
<evidence type="ECO:0000313" key="1">
    <source>
        <dbReference type="EMBL" id="EWY79937.1"/>
    </source>
</evidence>
<evidence type="ECO:0000313" key="2">
    <source>
        <dbReference type="Proteomes" id="UP000030753"/>
    </source>
</evidence>
<proteinExistence type="predicted"/>
<gene>
    <name evidence="1" type="ORF">FOYG_16879</name>
</gene>
<sequence length="74" mass="8149">MESLPHTQFSKTVIAADNYSFEYAIFLPHNGLANCSKPRALCMVGIQTVYGKVTIRLTRTIMDATTLGLVPMLS</sequence>
<accession>W9HCK2</accession>
<dbReference type="HOGENOM" id="CLU_2687895_0_0_1"/>
<protein>
    <submittedName>
        <fullName evidence="1">Uncharacterized protein</fullName>
    </submittedName>
</protein>
<dbReference type="Proteomes" id="UP000030753">
    <property type="component" value="Unassembled WGS sequence"/>
</dbReference>
<reference evidence="1 2" key="1">
    <citation type="submission" date="2011-06" db="EMBL/GenBank/DDBJ databases">
        <title>The Genome Sequence of Fusarium oxysporum FOSC 3-a.</title>
        <authorList>
            <consortium name="The Broad Institute Genome Sequencing Platform"/>
            <person name="Ma L.-J."/>
            <person name="Gale L.R."/>
            <person name="Schwartz D.C."/>
            <person name="Zhou S."/>
            <person name="Corby-Kistler H."/>
            <person name="Young S.K."/>
            <person name="Zeng Q."/>
            <person name="Gargeya S."/>
            <person name="Fitzgerald M."/>
            <person name="Haas B."/>
            <person name="Abouelleil A."/>
            <person name="Alvarado L."/>
            <person name="Arachchi H.M."/>
            <person name="Berlin A."/>
            <person name="Brown A."/>
            <person name="Chapman S.B."/>
            <person name="Chen Z."/>
            <person name="Dunbar C."/>
            <person name="Freedman E."/>
            <person name="Gearin G."/>
            <person name="Gellesch M."/>
            <person name="Goldberg J."/>
            <person name="Griggs A."/>
            <person name="Gujja S."/>
            <person name="Heiman D."/>
            <person name="Howarth C."/>
            <person name="Larson L."/>
            <person name="Lui A."/>
            <person name="MacDonald P.J.P."/>
            <person name="Mehta T."/>
            <person name="Montmayeur A."/>
            <person name="Murphy C."/>
            <person name="Neiman D."/>
            <person name="Pearson M."/>
            <person name="Priest M."/>
            <person name="Roberts A."/>
            <person name="Saif S."/>
            <person name="Shea T."/>
            <person name="Shenoy N."/>
            <person name="Sisk P."/>
            <person name="Stolte C."/>
            <person name="Sykes S."/>
            <person name="Wortman J."/>
            <person name="Nusbaum C."/>
            <person name="Birren B."/>
        </authorList>
    </citation>
    <scope>NUCLEOTIDE SEQUENCE [LARGE SCALE GENOMIC DNA]</scope>
    <source>
        <strain evidence="2">FOSC 3-a</strain>
    </source>
</reference>
<dbReference type="AlphaFoldDB" id="W9HCK2"/>